<dbReference type="PROSITE" id="PS51162">
    <property type="entry name" value="THYROGLOBULIN_1_2"/>
    <property type="match status" value="2"/>
</dbReference>
<comment type="caution">
    <text evidence="5">Lacks conserved residue(s) required for the propagation of feature annotation.</text>
</comment>
<dbReference type="Proteomes" id="UP000007266">
    <property type="component" value="Linkage group 7"/>
</dbReference>
<dbReference type="HOGENOM" id="CLU_066162_0_0_1"/>
<reference evidence="8 9" key="1">
    <citation type="journal article" date="2008" name="Nature">
        <title>The genome of the model beetle and pest Tribolium castaneum.</title>
        <authorList>
            <consortium name="Tribolium Genome Sequencing Consortium"/>
            <person name="Richards S."/>
            <person name="Gibbs R.A."/>
            <person name="Weinstock G.M."/>
            <person name="Brown S.J."/>
            <person name="Denell R."/>
            <person name="Beeman R.W."/>
            <person name="Gibbs R."/>
            <person name="Beeman R.W."/>
            <person name="Brown S.J."/>
            <person name="Bucher G."/>
            <person name="Friedrich M."/>
            <person name="Grimmelikhuijzen C.J."/>
            <person name="Klingler M."/>
            <person name="Lorenzen M."/>
            <person name="Richards S."/>
            <person name="Roth S."/>
            <person name="Schroder R."/>
            <person name="Tautz D."/>
            <person name="Zdobnov E.M."/>
            <person name="Muzny D."/>
            <person name="Gibbs R.A."/>
            <person name="Weinstock G.M."/>
            <person name="Attaway T."/>
            <person name="Bell S."/>
            <person name="Buhay C.J."/>
            <person name="Chandrabose M.N."/>
            <person name="Chavez D."/>
            <person name="Clerk-Blankenburg K.P."/>
            <person name="Cree A."/>
            <person name="Dao M."/>
            <person name="Davis C."/>
            <person name="Chacko J."/>
            <person name="Dinh H."/>
            <person name="Dugan-Rocha S."/>
            <person name="Fowler G."/>
            <person name="Garner T.T."/>
            <person name="Garnes J."/>
            <person name="Gnirke A."/>
            <person name="Hawes A."/>
            <person name="Hernandez J."/>
            <person name="Hines S."/>
            <person name="Holder M."/>
            <person name="Hume J."/>
            <person name="Jhangiani S.N."/>
            <person name="Joshi V."/>
            <person name="Khan Z.M."/>
            <person name="Jackson L."/>
            <person name="Kovar C."/>
            <person name="Kowis A."/>
            <person name="Lee S."/>
            <person name="Lewis L.R."/>
            <person name="Margolis J."/>
            <person name="Morgan M."/>
            <person name="Nazareth L.V."/>
            <person name="Nguyen N."/>
            <person name="Okwuonu G."/>
            <person name="Parker D."/>
            <person name="Richards S."/>
            <person name="Ruiz S.J."/>
            <person name="Santibanez J."/>
            <person name="Savard J."/>
            <person name="Scherer S.E."/>
            <person name="Schneider B."/>
            <person name="Sodergren E."/>
            <person name="Tautz D."/>
            <person name="Vattahil S."/>
            <person name="Villasana D."/>
            <person name="White C.S."/>
            <person name="Wright R."/>
            <person name="Park Y."/>
            <person name="Beeman R.W."/>
            <person name="Lord J."/>
            <person name="Oppert B."/>
            <person name="Lorenzen M."/>
            <person name="Brown S."/>
            <person name="Wang L."/>
            <person name="Savard J."/>
            <person name="Tautz D."/>
            <person name="Richards S."/>
            <person name="Weinstock G."/>
            <person name="Gibbs R.A."/>
            <person name="Liu Y."/>
            <person name="Worley K."/>
            <person name="Weinstock G."/>
            <person name="Elsik C.G."/>
            <person name="Reese J.T."/>
            <person name="Elhaik E."/>
            <person name="Landan G."/>
            <person name="Graur D."/>
            <person name="Arensburger P."/>
            <person name="Atkinson P."/>
            <person name="Beeman R.W."/>
            <person name="Beidler J."/>
            <person name="Brown S.J."/>
            <person name="Demuth J.P."/>
            <person name="Drury D.W."/>
            <person name="Du Y.Z."/>
            <person name="Fujiwara H."/>
            <person name="Lorenzen M."/>
            <person name="Maselli V."/>
            <person name="Osanai M."/>
            <person name="Park Y."/>
            <person name="Robertson H.M."/>
            <person name="Tu Z."/>
            <person name="Wang J.J."/>
            <person name="Wang S."/>
            <person name="Richards S."/>
            <person name="Song H."/>
            <person name="Zhang L."/>
            <person name="Sodergren E."/>
            <person name="Werner D."/>
            <person name="Stanke M."/>
            <person name="Morgenstern B."/>
            <person name="Solovyev V."/>
            <person name="Kosarev P."/>
            <person name="Brown G."/>
            <person name="Chen H.C."/>
            <person name="Ermolaeva O."/>
            <person name="Hlavina W."/>
            <person name="Kapustin Y."/>
            <person name="Kiryutin B."/>
            <person name="Kitts P."/>
            <person name="Maglott D."/>
            <person name="Pruitt K."/>
            <person name="Sapojnikov V."/>
            <person name="Souvorov A."/>
            <person name="Mackey A.J."/>
            <person name="Waterhouse R.M."/>
            <person name="Wyder S."/>
            <person name="Zdobnov E.M."/>
            <person name="Zdobnov E.M."/>
            <person name="Wyder S."/>
            <person name="Kriventseva E.V."/>
            <person name="Kadowaki T."/>
            <person name="Bork P."/>
            <person name="Aranda M."/>
            <person name="Bao R."/>
            <person name="Beermann A."/>
            <person name="Berns N."/>
            <person name="Bolognesi R."/>
            <person name="Bonneton F."/>
            <person name="Bopp D."/>
            <person name="Brown S.J."/>
            <person name="Bucher G."/>
            <person name="Butts T."/>
            <person name="Chaumot A."/>
            <person name="Denell R.E."/>
            <person name="Ferrier D.E."/>
            <person name="Friedrich M."/>
            <person name="Gordon C.M."/>
            <person name="Jindra M."/>
            <person name="Klingler M."/>
            <person name="Lan Q."/>
            <person name="Lattorff H.M."/>
            <person name="Laudet V."/>
            <person name="von Levetsow C."/>
            <person name="Liu Z."/>
            <person name="Lutz R."/>
            <person name="Lynch J.A."/>
            <person name="da Fonseca R.N."/>
            <person name="Posnien N."/>
            <person name="Reuter R."/>
            <person name="Roth S."/>
            <person name="Savard J."/>
            <person name="Schinko J.B."/>
            <person name="Schmitt C."/>
            <person name="Schoppmeier M."/>
            <person name="Schroder R."/>
            <person name="Shippy T.D."/>
            <person name="Simonnet F."/>
            <person name="Marques-Souza H."/>
            <person name="Tautz D."/>
            <person name="Tomoyasu Y."/>
            <person name="Trauner J."/>
            <person name="Van der Zee M."/>
            <person name="Vervoort M."/>
            <person name="Wittkopp N."/>
            <person name="Wimmer E.A."/>
            <person name="Yang X."/>
            <person name="Jones A.K."/>
            <person name="Sattelle D.B."/>
            <person name="Ebert P.R."/>
            <person name="Nelson D."/>
            <person name="Scott J.G."/>
            <person name="Beeman R.W."/>
            <person name="Muthukrishnan S."/>
            <person name="Kramer K.J."/>
            <person name="Arakane Y."/>
            <person name="Beeman R.W."/>
            <person name="Zhu Q."/>
            <person name="Hogenkamp D."/>
            <person name="Dixit R."/>
            <person name="Oppert B."/>
            <person name="Jiang H."/>
            <person name="Zou Z."/>
            <person name="Marshall J."/>
            <person name="Elpidina E."/>
            <person name="Vinokurov K."/>
            <person name="Oppert C."/>
            <person name="Zou Z."/>
            <person name="Evans J."/>
            <person name="Lu Z."/>
            <person name="Zhao P."/>
            <person name="Sumathipala N."/>
            <person name="Altincicek B."/>
            <person name="Vilcinskas A."/>
            <person name="Williams M."/>
            <person name="Hultmark D."/>
            <person name="Hetru C."/>
            <person name="Jiang H."/>
            <person name="Grimmelikhuijzen C.J."/>
            <person name="Hauser F."/>
            <person name="Cazzamali G."/>
            <person name="Williamson M."/>
            <person name="Park Y."/>
            <person name="Li B."/>
            <person name="Tanaka Y."/>
            <person name="Predel R."/>
            <person name="Neupert S."/>
            <person name="Schachtner J."/>
            <person name="Verleyen P."/>
            <person name="Raible F."/>
            <person name="Bork P."/>
            <person name="Friedrich M."/>
            <person name="Walden K.K."/>
            <person name="Robertson H.M."/>
            <person name="Angeli S."/>
            <person name="Foret S."/>
            <person name="Bucher G."/>
            <person name="Schuetz S."/>
            <person name="Maleszka R."/>
            <person name="Wimmer E.A."/>
            <person name="Beeman R.W."/>
            <person name="Lorenzen M."/>
            <person name="Tomoyasu Y."/>
            <person name="Miller S.C."/>
            <person name="Grossmann D."/>
            <person name="Bucher G."/>
        </authorList>
    </citation>
    <scope>NUCLEOTIDE SEQUENCE [LARGE SCALE GENOMIC DNA]</scope>
    <source>
        <strain evidence="8 9">Georgia GA2</strain>
    </source>
</reference>
<evidence type="ECO:0000259" key="7">
    <source>
        <dbReference type="PROSITE" id="PS51162"/>
    </source>
</evidence>
<dbReference type="PANTHER" id="PTHR12352">
    <property type="entry name" value="SECRETED MODULAR CALCIUM-BINDING PROTEIN"/>
    <property type="match status" value="1"/>
</dbReference>
<evidence type="ECO:0000256" key="5">
    <source>
        <dbReference type="PROSITE-ProRule" id="PRU00500"/>
    </source>
</evidence>
<comment type="subcellular location">
    <subcellularLocation>
        <location evidence="1">Secreted</location>
    </subcellularLocation>
</comment>
<evidence type="ECO:0000256" key="2">
    <source>
        <dbReference type="ARBA" id="ARBA00022525"/>
    </source>
</evidence>
<feature type="disulfide bond" evidence="5">
    <location>
        <begin position="343"/>
        <end position="362"/>
    </location>
</feature>
<feature type="chain" id="PRO_5007310741" description="Thyroglobulin type-1 domain-containing protein" evidence="6">
    <location>
        <begin position="19"/>
        <end position="421"/>
    </location>
</feature>
<accession>D6WQ56</accession>
<gene>
    <name evidence="8" type="primary">AUGUSTUS-3.0.2_09876</name>
    <name evidence="8" type="ORF">TcasGA2_TC009876</name>
</gene>
<sequence>MRLFVLLLVICTKSYTSADDVNILCSSTFCSDYTEKNNCRELPDSCKIQNSTYNGLMLPSPDPCNCCQYCLVNLKENDFCAEGEDGGLVPDSICGPGLTCDGGVCKKMSLAQVKDNTPECAKAAADYEKRKAEGNIGTMEMPPNCDDSGFYKPYKCNLGQTCSCVDKDGKRIFGEIPYTSNADSILKCACSRKYQDAFNFFERHLHPNEHFRCTESGDYDTIQCIGDWCMCTDASDGAPTFPSRSSVNISDISSTTLKDCFQEGVHEEGKYYYPCAEKYLQVLAEINSYKKEGFSEVFEVEFPSCSLDGKYAPVQKNEDGGYCANPDGTPMGDYKGDATEMNCNCAKTLLLIPEEANEKPECCSNGNFNRIQCRRGKCYCVDFDGYQDVKNTDATKEIEVDADSIEQLFCYEMDMCVYKNQ</sequence>
<dbReference type="GO" id="GO:0007160">
    <property type="term" value="P:cell-matrix adhesion"/>
    <property type="evidence" value="ECO:0000318"/>
    <property type="project" value="GO_Central"/>
</dbReference>
<keyword evidence="3" id="KW-0677">Repeat</keyword>
<evidence type="ECO:0000256" key="3">
    <source>
        <dbReference type="ARBA" id="ARBA00022737"/>
    </source>
</evidence>
<dbReference type="InParanoid" id="D6WQ56"/>
<organism evidence="8 9">
    <name type="scientific">Tribolium castaneum</name>
    <name type="common">Red flour beetle</name>
    <dbReference type="NCBI Taxonomy" id="7070"/>
    <lineage>
        <taxon>Eukaryota</taxon>
        <taxon>Metazoa</taxon>
        <taxon>Ecdysozoa</taxon>
        <taxon>Arthropoda</taxon>
        <taxon>Hexapoda</taxon>
        <taxon>Insecta</taxon>
        <taxon>Pterygota</taxon>
        <taxon>Neoptera</taxon>
        <taxon>Endopterygota</taxon>
        <taxon>Coleoptera</taxon>
        <taxon>Polyphaga</taxon>
        <taxon>Cucujiformia</taxon>
        <taxon>Tenebrionidae</taxon>
        <taxon>Tenebrionidae incertae sedis</taxon>
        <taxon>Tribolium</taxon>
    </lineage>
</organism>
<name>D6WQ56_TRICA</name>
<dbReference type="Gene3D" id="4.10.800.10">
    <property type="entry name" value="Thyroglobulin type-1"/>
    <property type="match status" value="3"/>
</dbReference>
<dbReference type="AlphaFoldDB" id="D6WQ56"/>
<dbReference type="InterPro" id="IPR051950">
    <property type="entry name" value="Dev_reg/Prot_inhib"/>
</dbReference>
<feature type="domain" description="Thyroglobulin type-1" evidence="7">
    <location>
        <begin position="117"/>
        <end position="190"/>
    </location>
</feature>
<dbReference type="InterPro" id="IPR000716">
    <property type="entry name" value="Thyroglobulin_1"/>
</dbReference>
<evidence type="ECO:0000256" key="4">
    <source>
        <dbReference type="ARBA" id="ARBA00023157"/>
    </source>
</evidence>
<dbReference type="OMA" id="EHPTCQP"/>
<keyword evidence="6" id="KW-0732">Signal</keyword>
<feature type="signal peptide" evidence="6">
    <location>
        <begin position="1"/>
        <end position="18"/>
    </location>
</feature>
<keyword evidence="9" id="KW-1185">Reference proteome</keyword>
<feature type="domain" description="Thyroglobulin type-1" evidence="7">
    <location>
        <begin position="340"/>
        <end position="410"/>
    </location>
</feature>
<dbReference type="SUPFAM" id="SSF57610">
    <property type="entry name" value="Thyroglobulin type-1 domain"/>
    <property type="match status" value="4"/>
</dbReference>
<evidence type="ECO:0000256" key="1">
    <source>
        <dbReference type="ARBA" id="ARBA00004613"/>
    </source>
</evidence>
<dbReference type="GO" id="GO:0005604">
    <property type="term" value="C:basement membrane"/>
    <property type="evidence" value="ECO:0000318"/>
    <property type="project" value="GO_Central"/>
</dbReference>
<dbReference type="EMBL" id="KQ971354">
    <property type="protein sequence ID" value="EFA06927.2"/>
    <property type="molecule type" value="Genomic_DNA"/>
</dbReference>
<evidence type="ECO:0000256" key="6">
    <source>
        <dbReference type="SAM" id="SignalP"/>
    </source>
</evidence>
<dbReference type="SMART" id="SM00211">
    <property type="entry name" value="TY"/>
    <property type="match status" value="4"/>
</dbReference>
<dbReference type="GO" id="GO:0005615">
    <property type="term" value="C:extracellular space"/>
    <property type="evidence" value="ECO:0000318"/>
    <property type="project" value="GO_Central"/>
</dbReference>
<protein>
    <recommendedName>
        <fullName evidence="7">Thyroglobulin type-1 domain-containing protein</fullName>
    </recommendedName>
</protein>
<evidence type="ECO:0000313" key="9">
    <source>
        <dbReference type="Proteomes" id="UP000007266"/>
    </source>
</evidence>
<reference evidence="8 9" key="2">
    <citation type="journal article" date="2010" name="Nucleic Acids Res.">
        <title>BeetleBase in 2010: revisions to provide comprehensive genomic information for Tribolium castaneum.</title>
        <authorList>
            <person name="Kim H.S."/>
            <person name="Murphy T."/>
            <person name="Xia J."/>
            <person name="Caragea D."/>
            <person name="Park Y."/>
            <person name="Beeman R.W."/>
            <person name="Lorenzen M.D."/>
            <person name="Butcher S."/>
            <person name="Manak J.R."/>
            <person name="Brown S.J."/>
        </authorList>
    </citation>
    <scope>GENOME REANNOTATION</scope>
    <source>
        <strain evidence="8 9">Georgia GA2</strain>
    </source>
</reference>
<dbReference type="PANTHER" id="PTHR12352:SF24">
    <property type="entry name" value="THYROGLOBULIN TYPE-1 DOMAIN-CONTAINING PROTEIN"/>
    <property type="match status" value="1"/>
</dbReference>
<keyword evidence="2" id="KW-0964">Secreted</keyword>
<dbReference type="InterPro" id="IPR036857">
    <property type="entry name" value="Thyroglobulin_1_sf"/>
</dbReference>
<keyword evidence="4 5" id="KW-1015">Disulfide bond</keyword>
<evidence type="ECO:0000313" key="8">
    <source>
        <dbReference type="EMBL" id="EFA06927.2"/>
    </source>
</evidence>
<dbReference type="Pfam" id="PF00086">
    <property type="entry name" value="Thyroglobulin_1"/>
    <property type="match status" value="2"/>
</dbReference>
<proteinExistence type="predicted"/>